<dbReference type="SUPFAM" id="SSF143011">
    <property type="entry name" value="RelE-like"/>
    <property type="match status" value="1"/>
</dbReference>
<dbReference type="InterPro" id="IPR007712">
    <property type="entry name" value="RelE/ParE_toxin"/>
</dbReference>
<dbReference type="EMBL" id="LT158599">
    <property type="protein sequence ID" value="CVK32406.1"/>
    <property type="molecule type" value="Genomic_DNA"/>
</dbReference>
<dbReference type="PANTHER" id="PTHR35601">
    <property type="entry name" value="TOXIN RELE"/>
    <property type="match status" value="1"/>
</dbReference>
<sequence>MPYAVIWTEKALKGLKRLPRETAARIIATVERTCDNHPDRLQQLRGSPYFKLRVGKYRVIMDLSDEAMIVYVIKVGKRENVYDNV</sequence>
<name>A0A0X3BJS3_9EURY</name>
<dbReference type="OrthoDB" id="97626at2157"/>
<reference evidence="1 2" key="1">
    <citation type="submission" date="2016-01" db="EMBL/GenBank/DDBJ databases">
        <authorList>
            <person name="Manzoor S."/>
        </authorList>
    </citation>
    <scope>NUCLEOTIDE SEQUENCE [LARGE SCALE GENOMIC DNA]</scope>
    <source>
        <strain evidence="1">Methanoculleus sp MAB1</strain>
    </source>
</reference>
<gene>
    <name evidence="1" type="ORF">MMAB1_1193</name>
</gene>
<organism evidence="1 2">
    <name type="scientific">Methanoculleus bourgensis</name>
    <dbReference type="NCBI Taxonomy" id="83986"/>
    <lineage>
        <taxon>Archaea</taxon>
        <taxon>Methanobacteriati</taxon>
        <taxon>Methanobacteriota</taxon>
        <taxon>Stenosarchaea group</taxon>
        <taxon>Methanomicrobia</taxon>
        <taxon>Methanomicrobiales</taxon>
        <taxon>Methanomicrobiaceae</taxon>
        <taxon>Methanoculleus</taxon>
    </lineage>
</organism>
<dbReference type="Gene3D" id="3.30.2310.20">
    <property type="entry name" value="RelE-like"/>
    <property type="match status" value="1"/>
</dbReference>
<dbReference type="AlphaFoldDB" id="A0A0X3BJS3"/>
<accession>A0A0X3BJS3</accession>
<dbReference type="InterPro" id="IPR035093">
    <property type="entry name" value="RelE/ParE_toxin_dom_sf"/>
</dbReference>
<dbReference type="RefSeq" id="WP_062262766.1">
    <property type="nucleotide sequence ID" value="NZ_JAHAVR010000005.1"/>
</dbReference>
<proteinExistence type="predicted"/>
<dbReference type="Proteomes" id="UP000069850">
    <property type="component" value="Chromosome 1"/>
</dbReference>
<evidence type="ECO:0000313" key="1">
    <source>
        <dbReference type="EMBL" id="CVK32406.1"/>
    </source>
</evidence>
<dbReference type="Pfam" id="PF05016">
    <property type="entry name" value="ParE_toxin"/>
    <property type="match status" value="1"/>
</dbReference>
<protein>
    <submittedName>
        <fullName evidence="1">Uncharacterized protein</fullName>
    </submittedName>
</protein>
<evidence type="ECO:0000313" key="2">
    <source>
        <dbReference type="Proteomes" id="UP000069850"/>
    </source>
</evidence>
<dbReference type="GeneID" id="27137120"/>
<dbReference type="PANTHER" id="PTHR35601:SF1">
    <property type="entry name" value="TOXIN RELE"/>
    <property type="match status" value="1"/>
</dbReference>
<dbReference type="KEGG" id="mema:MMAB1_1193"/>